<dbReference type="AlphaFoldDB" id="A0A4D6HN43"/>
<comment type="subcellular location">
    <subcellularLocation>
        <location evidence="8">Cytoplasm</location>
    </subcellularLocation>
</comment>
<dbReference type="SUPFAM" id="SSF143437">
    <property type="entry name" value="THUMP domain-like"/>
    <property type="match status" value="1"/>
</dbReference>
<dbReference type="GO" id="GO:0005829">
    <property type="term" value="C:cytosol"/>
    <property type="evidence" value="ECO:0007669"/>
    <property type="project" value="TreeGrafter"/>
</dbReference>
<evidence type="ECO:0000256" key="8">
    <source>
        <dbReference type="HAMAP-Rule" id="MF_00021"/>
    </source>
</evidence>
<dbReference type="InterPro" id="IPR004114">
    <property type="entry name" value="THUMP_dom"/>
</dbReference>
<evidence type="ECO:0000256" key="3">
    <source>
        <dbReference type="ARBA" id="ARBA00022679"/>
    </source>
</evidence>
<dbReference type="GO" id="GO:0009229">
    <property type="term" value="P:thiamine diphosphate biosynthetic process"/>
    <property type="evidence" value="ECO:0007669"/>
    <property type="project" value="UniProtKB-UniRule"/>
</dbReference>
<dbReference type="CDD" id="cd11716">
    <property type="entry name" value="THUMP_ThiI"/>
    <property type="match status" value="1"/>
</dbReference>
<keyword evidence="2 8" id="KW-0820">tRNA-binding</keyword>
<dbReference type="Pfam" id="PF02926">
    <property type="entry name" value="THUMP"/>
    <property type="match status" value="1"/>
</dbReference>
<dbReference type="InterPro" id="IPR020536">
    <property type="entry name" value="ThiI_AANH"/>
</dbReference>
<dbReference type="GO" id="GO:0052837">
    <property type="term" value="P:thiazole biosynthetic process"/>
    <property type="evidence" value="ECO:0007669"/>
    <property type="project" value="TreeGrafter"/>
</dbReference>
<comment type="catalytic activity">
    <reaction evidence="8">
        <text>[ThiS sulfur-carrier protein]-C-terminal Gly-Gly-AMP + S-sulfanyl-L-cysteinyl-[cysteine desulfurase] + AH2 = [ThiS sulfur-carrier protein]-C-terminal-Gly-aminoethanethioate + L-cysteinyl-[cysteine desulfurase] + A + AMP + 2 H(+)</text>
        <dbReference type="Rhea" id="RHEA:43340"/>
        <dbReference type="Rhea" id="RHEA-COMP:12157"/>
        <dbReference type="Rhea" id="RHEA-COMP:12158"/>
        <dbReference type="Rhea" id="RHEA-COMP:12910"/>
        <dbReference type="Rhea" id="RHEA-COMP:19908"/>
        <dbReference type="ChEBI" id="CHEBI:13193"/>
        <dbReference type="ChEBI" id="CHEBI:15378"/>
        <dbReference type="ChEBI" id="CHEBI:17499"/>
        <dbReference type="ChEBI" id="CHEBI:29950"/>
        <dbReference type="ChEBI" id="CHEBI:61963"/>
        <dbReference type="ChEBI" id="CHEBI:90618"/>
        <dbReference type="ChEBI" id="CHEBI:232372"/>
        <dbReference type="ChEBI" id="CHEBI:456215"/>
    </reaction>
</comment>
<dbReference type="InterPro" id="IPR050102">
    <property type="entry name" value="tRNA_sulfurtransferase_ThiI"/>
</dbReference>
<feature type="domain" description="THUMP" evidence="9">
    <location>
        <begin position="65"/>
        <end position="172"/>
    </location>
</feature>
<keyword evidence="7 8" id="KW-0784">Thiamine biosynthesis</keyword>
<protein>
    <recommendedName>
        <fullName evidence="8">Probable tRNA sulfurtransferase</fullName>
        <ecNumber evidence="8">2.8.1.4</ecNumber>
    </recommendedName>
    <alternativeName>
        <fullName evidence="8">Sulfur carrier protein ThiS sulfurtransferase</fullName>
    </alternativeName>
    <alternativeName>
        <fullName evidence="8">Thiamine biosynthesis protein ThiI</fullName>
    </alternativeName>
    <alternativeName>
        <fullName evidence="8">tRNA 4-thiouridine synthase</fullName>
    </alternativeName>
</protein>
<evidence type="ECO:0000313" key="11">
    <source>
        <dbReference type="Proteomes" id="UP000296822"/>
    </source>
</evidence>
<comment type="caution">
    <text evidence="8">Lacks conserved residue(s) required for the propagation of feature annotation.</text>
</comment>
<name>A0A4D6HN43_9EURY</name>
<evidence type="ECO:0000313" key="10">
    <source>
        <dbReference type="EMBL" id="QCC55373.1"/>
    </source>
</evidence>
<dbReference type="PROSITE" id="PS51165">
    <property type="entry name" value="THUMP"/>
    <property type="match status" value="1"/>
</dbReference>
<gene>
    <name evidence="8" type="primary">thiI</name>
    <name evidence="10" type="ORF">DV706_13410</name>
</gene>
<dbReference type="GO" id="GO:0140741">
    <property type="term" value="F:tRNA-uracil-4 sulfurtransferase activity"/>
    <property type="evidence" value="ECO:0007669"/>
    <property type="project" value="UniProtKB-EC"/>
</dbReference>
<accession>A0A4D6HN43</accession>
<dbReference type="EMBL" id="CP031305">
    <property type="protein sequence ID" value="QCC55373.1"/>
    <property type="molecule type" value="Genomic_DNA"/>
</dbReference>
<feature type="binding site" evidence="8">
    <location>
        <position position="304"/>
    </location>
    <ligand>
        <name>ATP</name>
        <dbReference type="ChEBI" id="CHEBI:30616"/>
    </ligand>
</feature>
<comment type="function">
    <text evidence="8">Catalyzes the ATP-dependent transfer of a sulfur to tRNA to produce 4-thiouridine in position 8 of tRNAs, which functions as a near-UV photosensor. Also catalyzes the transfer of sulfur to the sulfur carrier protein ThiS, forming ThiS-thiocarboxylate. This is a step in the synthesis of thiazole, in the thiamine biosynthesis pathway. The sulfur is donated as persulfide by IscS.</text>
</comment>
<comment type="catalytic activity">
    <reaction evidence="8">
        <text>[ThiI sulfur-carrier protein]-S-sulfanyl-L-cysteine + a uridine in tRNA + 2 reduced [2Fe-2S]-[ferredoxin] + ATP + H(+) = [ThiI sulfur-carrier protein]-L-cysteine + a 4-thiouridine in tRNA + 2 oxidized [2Fe-2S]-[ferredoxin] + AMP + diphosphate</text>
        <dbReference type="Rhea" id="RHEA:24176"/>
        <dbReference type="Rhea" id="RHEA-COMP:10000"/>
        <dbReference type="Rhea" id="RHEA-COMP:10001"/>
        <dbReference type="Rhea" id="RHEA-COMP:13337"/>
        <dbReference type="Rhea" id="RHEA-COMP:13338"/>
        <dbReference type="Rhea" id="RHEA-COMP:13339"/>
        <dbReference type="Rhea" id="RHEA-COMP:13340"/>
        <dbReference type="ChEBI" id="CHEBI:15378"/>
        <dbReference type="ChEBI" id="CHEBI:29950"/>
        <dbReference type="ChEBI" id="CHEBI:30616"/>
        <dbReference type="ChEBI" id="CHEBI:33019"/>
        <dbReference type="ChEBI" id="CHEBI:33737"/>
        <dbReference type="ChEBI" id="CHEBI:33738"/>
        <dbReference type="ChEBI" id="CHEBI:61963"/>
        <dbReference type="ChEBI" id="CHEBI:65315"/>
        <dbReference type="ChEBI" id="CHEBI:136798"/>
        <dbReference type="ChEBI" id="CHEBI:456215"/>
        <dbReference type="EC" id="2.8.1.4"/>
    </reaction>
</comment>
<feature type="binding site" evidence="8">
    <location>
        <begin position="190"/>
        <end position="191"/>
    </location>
    <ligand>
        <name>ATP</name>
        <dbReference type="ChEBI" id="CHEBI:30616"/>
    </ligand>
</feature>
<dbReference type="InterPro" id="IPR003720">
    <property type="entry name" value="tRNA_STrfase"/>
</dbReference>
<keyword evidence="5 8" id="KW-0067">ATP-binding</keyword>
<evidence type="ECO:0000256" key="4">
    <source>
        <dbReference type="ARBA" id="ARBA00022741"/>
    </source>
</evidence>
<dbReference type="GO" id="GO:0005524">
    <property type="term" value="F:ATP binding"/>
    <property type="evidence" value="ECO:0007669"/>
    <property type="project" value="UniProtKB-UniRule"/>
</dbReference>
<dbReference type="PANTHER" id="PTHR43209:SF1">
    <property type="entry name" value="TRNA SULFURTRANSFERASE"/>
    <property type="match status" value="1"/>
</dbReference>
<evidence type="ECO:0000256" key="1">
    <source>
        <dbReference type="ARBA" id="ARBA00022490"/>
    </source>
</evidence>
<dbReference type="GO" id="GO:0002937">
    <property type="term" value="P:tRNA 4-thiouridine biosynthesis"/>
    <property type="evidence" value="ECO:0007669"/>
    <property type="project" value="TreeGrafter"/>
</dbReference>
<comment type="similarity">
    <text evidence="8">Belongs to the ThiI family.</text>
</comment>
<reference evidence="10 11" key="1">
    <citation type="journal article" date="2019" name="Nat. Commun.">
        <title>A new type of DNA phosphorothioation-based antiviral system in archaea.</title>
        <authorList>
            <person name="Xiong L."/>
            <person name="Liu S."/>
            <person name="Chen S."/>
            <person name="Xiao Y."/>
            <person name="Zhu B."/>
            <person name="Gao Y."/>
            <person name="Zhang Y."/>
            <person name="Chen B."/>
            <person name="Luo J."/>
            <person name="Deng Z."/>
            <person name="Chen X."/>
            <person name="Wang L."/>
            <person name="Chen S."/>
        </authorList>
    </citation>
    <scope>NUCLEOTIDE SEQUENCE [LARGE SCALE GENOMIC DNA]</scope>
    <source>
        <strain evidence="10 11">JCM 10635</strain>
    </source>
</reference>
<sequence length="392" mass="42510">MHPPGADTVLIRHGDVNTKSNAVKRYMGELLVENIEALLEDRSIPGDVEKGWNRPLIYTTEAAVEDATAAAADAFGVVSASPTLTVSTEKEQIIEALVETAHACYDGGTFAVDARRADKTLPYDSEDLARDAGSAIWDAVEDEFEPEVDLDDPDLTFGVEVREEGTFIYLEHVSGPGGLPLGAQEPVIALISGGIDSPVAAYEMMRRGCPVIPAYVNLGDYGGIDHEARAMETVRKLSRHAPNYDLQVYKIPGGETVDLLVEEMNQGRMLSLRRFFYRAAETLAERVNANGIVTGEAVGQKSSQTVRNLGVTSRATRLPIHRPLLTWDKQDIVAKAREIGTFTDSTINAGCNRVAPDRVETNARLEPLLSAEPDDLLERAADAAKNAALIEP</sequence>
<organism evidence="10 11">
    <name type="scientific">Natronorubrum bangense</name>
    <dbReference type="NCBI Taxonomy" id="61858"/>
    <lineage>
        <taxon>Archaea</taxon>
        <taxon>Methanobacteriati</taxon>
        <taxon>Methanobacteriota</taxon>
        <taxon>Stenosarchaea group</taxon>
        <taxon>Halobacteria</taxon>
        <taxon>Halobacteriales</taxon>
        <taxon>Natrialbaceae</taxon>
        <taxon>Natronorubrum</taxon>
    </lineage>
</organism>
<dbReference type="KEGG" id="nbg:DV706_13410"/>
<dbReference type="GO" id="GO:0004810">
    <property type="term" value="F:CCA tRNA nucleotidyltransferase activity"/>
    <property type="evidence" value="ECO:0007669"/>
    <property type="project" value="InterPro"/>
</dbReference>
<keyword evidence="4 8" id="KW-0547">Nucleotide-binding</keyword>
<dbReference type="SMART" id="SM00981">
    <property type="entry name" value="THUMP"/>
    <property type="match status" value="1"/>
</dbReference>
<dbReference type="InterPro" id="IPR054173">
    <property type="entry name" value="ThiI_fer"/>
</dbReference>
<evidence type="ECO:0000259" key="9">
    <source>
        <dbReference type="PROSITE" id="PS51165"/>
    </source>
</evidence>
<dbReference type="UniPathway" id="UPA00060"/>
<dbReference type="PANTHER" id="PTHR43209">
    <property type="entry name" value="TRNA SULFURTRANSFERASE"/>
    <property type="match status" value="1"/>
</dbReference>
<dbReference type="Gene3D" id="3.40.50.620">
    <property type="entry name" value="HUPs"/>
    <property type="match status" value="1"/>
</dbReference>
<dbReference type="GO" id="GO:0009228">
    <property type="term" value="P:thiamine biosynthetic process"/>
    <property type="evidence" value="ECO:0007669"/>
    <property type="project" value="UniProtKB-KW"/>
</dbReference>
<dbReference type="GO" id="GO:0000049">
    <property type="term" value="F:tRNA binding"/>
    <property type="evidence" value="ECO:0007669"/>
    <property type="project" value="UniProtKB-UniRule"/>
</dbReference>
<dbReference type="Pfam" id="PF22025">
    <property type="entry name" value="ThiI_fer"/>
    <property type="match status" value="1"/>
</dbReference>
<dbReference type="GeneID" id="39852263"/>
<evidence type="ECO:0000256" key="5">
    <source>
        <dbReference type="ARBA" id="ARBA00022840"/>
    </source>
</evidence>
<evidence type="ECO:0000256" key="2">
    <source>
        <dbReference type="ARBA" id="ARBA00022555"/>
    </source>
</evidence>
<dbReference type="InterPro" id="IPR049962">
    <property type="entry name" value="THUMP_ThiI"/>
</dbReference>
<evidence type="ECO:0000256" key="7">
    <source>
        <dbReference type="ARBA" id="ARBA00022977"/>
    </source>
</evidence>
<keyword evidence="3 8" id="KW-0808">Transferase</keyword>
<dbReference type="InterPro" id="IPR014729">
    <property type="entry name" value="Rossmann-like_a/b/a_fold"/>
</dbReference>
<dbReference type="Gene3D" id="3.30.2130.30">
    <property type="match status" value="1"/>
</dbReference>
<keyword evidence="1 8" id="KW-0963">Cytoplasm</keyword>
<dbReference type="RefSeq" id="WP_006065570.1">
    <property type="nucleotide sequence ID" value="NZ_CP031305.1"/>
</dbReference>
<evidence type="ECO:0000256" key="6">
    <source>
        <dbReference type="ARBA" id="ARBA00022884"/>
    </source>
</evidence>
<feature type="binding site" evidence="8">
    <location>
        <position position="295"/>
    </location>
    <ligand>
        <name>ATP</name>
        <dbReference type="ChEBI" id="CHEBI:30616"/>
    </ligand>
</feature>
<keyword evidence="6 8" id="KW-0694">RNA-binding</keyword>
<dbReference type="EC" id="2.8.1.4" evidence="8"/>
<comment type="pathway">
    <text evidence="8">Cofactor biosynthesis; thiamine diphosphate biosynthesis.</text>
</comment>
<proteinExistence type="inferred from homology"/>
<dbReference type="HAMAP" id="MF_00021">
    <property type="entry name" value="ThiI"/>
    <property type="match status" value="1"/>
</dbReference>
<dbReference type="SUPFAM" id="SSF52402">
    <property type="entry name" value="Adenine nucleotide alpha hydrolases-like"/>
    <property type="match status" value="1"/>
</dbReference>
<dbReference type="Proteomes" id="UP000296822">
    <property type="component" value="Chromosome"/>
</dbReference>
<dbReference type="Pfam" id="PF02568">
    <property type="entry name" value="ThiI"/>
    <property type="match status" value="1"/>
</dbReference>
<feature type="binding site" evidence="8">
    <location>
        <position position="273"/>
    </location>
    <ligand>
        <name>ATP</name>
        <dbReference type="ChEBI" id="CHEBI:30616"/>
    </ligand>
</feature>